<dbReference type="RefSeq" id="WP_113989991.1">
    <property type="nucleotide sequence ID" value="NZ_QLST01000022.1"/>
</dbReference>
<dbReference type="OrthoDB" id="797757at2"/>
<name>A0A365NYR6_9FLAO</name>
<sequence>MSKFTITLEEAKNWAKKWRTNPPKDLAYAHLIKGEILSTILAAENVVDVRAYMGIDENGDQKLILVGVDKNGKDLIDANHLIYDKTIWCPPGCDASSPLINL</sequence>
<organism evidence="1 2">
    <name type="scientific">Flavobacterium tibetense</name>
    <dbReference type="NCBI Taxonomy" id="2233533"/>
    <lineage>
        <taxon>Bacteria</taxon>
        <taxon>Pseudomonadati</taxon>
        <taxon>Bacteroidota</taxon>
        <taxon>Flavobacteriia</taxon>
        <taxon>Flavobacteriales</taxon>
        <taxon>Flavobacteriaceae</taxon>
        <taxon>Flavobacterium</taxon>
    </lineage>
</organism>
<dbReference type="EMBL" id="QLST01000022">
    <property type="protein sequence ID" value="RBA27360.1"/>
    <property type="molecule type" value="Genomic_DNA"/>
</dbReference>
<dbReference type="AlphaFoldDB" id="A0A365NYR6"/>
<evidence type="ECO:0000313" key="2">
    <source>
        <dbReference type="Proteomes" id="UP000253319"/>
    </source>
</evidence>
<proteinExistence type="predicted"/>
<keyword evidence="2" id="KW-1185">Reference proteome</keyword>
<accession>A0A365NYR6</accession>
<comment type="caution">
    <text evidence="1">The sequence shown here is derived from an EMBL/GenBank/DDBJ whole genome shotgun (WGS) entry which is preliminary data.</text>
</comment>
<protein>
    <submittedName>
        <fullName evidence="1">Uncharacterized protein</fullName>
    </submittedName>
</protein>
<dbReference type="Proteomes" id="UP000253319">
    <property type="component" value="Unassembled WGS sequence"/>
</dbReference>
<reference evidence="1 2" key="1">
    <citation type="submission" date="2018-06" db="EMBL/GenBank/DDBJ databases">
        <title>Flavobacterium tibetense sp. nov., isolated from a wetland YonghuCo on Tibetan Plateau.</title>
        <authorList>
            <person name="Xing P."/>
            <person name="Phurbu D."/>
            <person name="Lu H."/>
        </authorList>
    </citation>
    <scope>NUCLEOTIDE SEQUENCE [LARGE SCALE GENOMIC DNA]</scope>
    <source>
        <strain evidence="1 2">YH5</strain>
    </source>
</reference>
<evidence type="ECO:0000313" key="1">
    <source>
        <dbReference type="EMBL" id="RBA27360.1"/>
    </source>
</evidence>
<gene>
    <name evidence="1" type="ORF">DPN68_12560</name>
</gene>